<dbReference type="AlphaFoldDB" id="X1UJ49"/>
<keyword evidence="2" id="KW-1133">Transmembrane helix</keyword>
<accession>X1UJ49</accession>
<sequence length="86" mass="9768">MGKTSTSWEKGQSGNPEGRPRGTRDMVTKAFLRAARGVEKEEEMKNIERRDEGEENEVRNRGGSSVGVYILLFLVVIFLILILLDW</sequence>
<comment type="caution">
    <text evidence="4">The sequence shown here is derived from an EMBL/GenBank/DDBJ whole genome shotgun (WGS) entry which is preliminary data.</text>
</comment>
<evidence type="ECO:0000259" key="3">
    <source>
        <dbReference type="Pfam" id="PF18932"/>
    </source>
</evidence>
<feature type="transmembrane region" description="Helical" evidence="2">
    <location>
        <begin position="66"/>
        <end position="84"/>
    </location>
</feature>
<reference evidence="4" key="1">
    <citation type="journal article" date="2014" name="Front. Microbiol.">
        <title>High frequency of phylogenetically diverse reductive dehalogenase-homologous genes in deep subseafloor sedimentary metagenomes.</title>
        <authorList>
            <person name="Kawai M."/>
            <person name="Futagami T."/>
            <person name="Toyoda A."/>
            <person name="Takaki Y."/>
            <person name="Nishi S."/>
            <person name="Hori S."/>
            <person name="Arai W."/>
            <person name="Tsubouchi T."/>
            <person name="Morono Y."/>
            <person name="Uchiyama I."/>
            <person name="Ito T."/>
            <person name="Fujiyama A."/>
            <person name="Inagaki F."/>
            <person name="Takami H."/>
        </authorList>
    </citation>
    <scope>NUCLEOTIDE SEQUENCE</scope>
    <source>
        <strain evidence="4">Expedition CK06-06</strain>
    </source>
</reference>
<keyword evidence="2" id="KW-0472">Membrane</keyword>
<proteinExistence type="predicted"/>
<dbReference type="Pfam" id="PF18932">
    <property type="entry name" value="DUF5681"/>
    <property type="match status" value="1"/>
</dbReference>
<evidence type="ECO:0000313" key="4">
    <source>
        <dbReference type="EMBL" id="GAJ03612.1"/>
    </source>
</evidence>
<evidence type="ECO:0000256" key="1">
    <source>
        <dbReference type="SAM" id="MobiDB-lite"/>
    </source>
</evidence>
<dbReference type="InterPro" id="IPR043736">
    <property type="entry name" value="DUF5681"/>
</dbReference>
<feature type="region of interest" description="Disordered" evidence="1">
    <location>
        <begin position="1"/>
        <end position="26"/>
    </location>
</feature>
<feature type="compositionally biased region" description="Polar residues" evidence="1">
    <location>
        <begin position="1"/>
        <end position="15"/>
    </location>
</feature>
<name>X1UJ49_9ZZZZ</name>
<feature type="non-terminal residue" evidence="4">
    <location>
        <position position="86"/>
    </location>
</feature>
<keyword evidence="2" id="KW-0812">Transmembrane</keyword>
<dbReference type="EMBL" id="BARW01030175">
    <property type="protein sequence ID" value="GAJ03612.1"/>
    <property type="molecule type" value="Genomic_DNA"/>
</dbReference>
<feature type="domain" description="DUF5681" evidence="3">
    <location>
        <begin position="5"/>
        <end position="46"/>
    </location>
</feature>
<gene>
    <name evidence="4" type="ORF">S12H4_48310</name>
</gene>
<feature type="region of interest" description="Disordered" evidence="1">
    <location>
        <begin position="40"/>
        <end position="60"/>
    </location>
</feature>
<evidence type="ECO:0000256" key="2">
    <source>
        <dbReference type="SAM" id="Phobius"/>
    </source>
</evidence>
<protein>
    <recommendedName>
        <fullName evidence="3">DUF5681 domain-containing protein</fullName>
    </recommendedName>
</protein>
<organism evidence="4">
    <name type="scientific">marine sediment metagenome</name>
    <dbReference type="NCBI Taxonomy" id="412755"/>
    <lineage>
        <taxon>unclassified sequences</taxon>
        <taxon>metagenomes</taxon>
        <taxon>ecological metagenomes</taxon>
    </lineage>
</organism>